<feature type="domain" description="Methyltransferase FkbM" evidence="1">
    <location>
        <begin position="98"/>
        <end position="240"/>
    </location>
</feature>
<dbReference type="CDD" id="cd02440">
    <property type="entry name" value="AdoMet_MTases"/>
    <property type="match status" value="1"/>
</dbReference>
<dbReference type="GO" id="GO:0008168">
    <property type="term" value="F:methyltransferase activity"/>
    <property type="evidence" value="ECO:0007669"/>
    <property type="project" value="UniProtKB-KW"/>
</dbReference>
<gene>
    <name evidence="2" type="ORF">CU100_19870</name>
</gene>
<dbReference type="InterPro" id="IPR006342">
    <property type="entry name" value="FkbM_mtfrase"/>
</dbReference>
<dbReference type="RefSeq" id="WP_106718319.1">
    <property type="nucleotide sequence ID" value="NZ_JACHXT010000001.1"/>
</dbReference>
<dbReference type="InterPro" id="IPR052514">
    <property type="entry name" value="SAM-dependent_MTase"/>
</dbReference>
<reference evidence="3" key="1">
    <citation type="submission" date="2017-11" db="EMBL/GenBank/DDBJ databases">
        <authorList>
            <person name="Kuznetsova I."/>
            <person name="Sazanova A."/>
            <person name="Chirak E."/>
            <person name="Safronova V."/>
            <person name="Willems A."/>
        </authorList>
    </citation>
    <scope>NUCLEOTIDE SEQUENCE [LARGE SCALE GENOMIC DNA]</scope>
    <source>
        <strain evidence="3">PEPV15</strain>
    </source>
</reference>
<dbReference type="InterPro" id="IPR029063">
    <property type="entry name" value="SAM-dependent_MTases_sf"/>
</dbReference>
<accession>A0A2P7ANW2</accession>
<comment type="caution">
    <text evidence="2">The sequence shown here is derived from an EMBL/GenBank/DDBJ whole genome shotgun (WGS) entry which is preliminary data.</text>
</comment>
<sequence length="290" mass="33100">MLRLKSIRRHLRETRNNWSRMFFDTRYGRELLVSSLGPRVQTITLDCGDHFLTFSPNDYIGRKVFRKGHFEREHVDRLIGILKERRLLQEGTTVLELGGNIGTQTVYFALSGHFGRIISVEPDPRNFALLRANVAQNKLEHCVITINCAAGERSGEIDFFQHQNNHGKSSASRKSAKDCKIVVPVKSVGSILDESGTDFNEVGLVWMDIEGYEPVACRSMQPLLARRTPVYMEFSPEFYGARESAAFVQYLAKFYDECLIFHEGVDRSAKVKDIPVNEKQFDVLLFDSTV</sequence>
<name>A0A2P7ANW2_9HYPH</name>
<dbReference type="AlphaFoldDB" id="A0A2P7ANW2"/>
<evidence type="ECO:0000313" key="2">
    <source>
        <dbReference type="EMBL" id="PSH55903.1"/>
    </source>
</evidence>
<dbReference type="Proteomes" id="UP000241158">
    <property type="component" value="Unassembled WGS sequence"/>
</dbReference>
<dbReference type="PANTHER" id="PTHR34203">
    <property type="entry name" value="METHYLTRANSFERASE, FKBM FAMILY PROTEIN"/>
    <property type="match status" value="1"/>
</dbReference>
<dbReference type="OrthoDB" id="8005974at2"/>
<keyword evidence="3" id="KW-1185">Reference proteome</keyword>
<dbReference type="PANTHER" id="PTHR34203:SF15">
    <property type="entry name" value="SLL1173 PROTEIN"/>
    <property type="match status" value="1"/>
</dbReference>
<dbReference type="GO" id="GO:0032259">
    <property type="term" value="P:methylation"/>
    <property type="evidence" value="ECO:0007669"/>
    <property type="project" value="UniProtKB-KW"/>
</dbReference>
<evidence type="ECO:0000259" key="1">
    <source>
        <dbReference type="Pfam" id="PF05050"/>
    </source>
</evidence>
<dbReference type="Gene3D" id="3.40.50.150">
    <property type="entry name" value="Vaccinia Virus protein VP39"/>
    <property type="match status" value="1"/>
</dbReference>
<organism evidence="2 3">
    <name type="scientific">Phyllobacterium endophyticum</name>
    <dbReference type="NCBI Taxonomy" id="1149773"/>
    <lineage>
        <taxon>Bacteria</taxon>
        <taxon>Pseudomonadati</taxon>
        <taxon>Pseudomonadota</taxon>
        <taxon>Alphaproteobacteria</taxon>
        <taxon>Hyphomicrobiales</taxon>
        <taxon>Phyllobacteriaceae</taxon>
        <taxon>Phyllobacterium</taxon>
    </lineage>
</organism>
<proteinExistence type="predicted"/>
<dbReference type="NCBIfam" id="TIGR01444">
    <property type="entry name" value="fkbM_fam"/>
    <property type="match status" value="1"/>
</dbReference>
<dbReference type="EMBL" id="PGGN01000004">
    <property type="protein sequence ID" value="PSH55903.1"/>
    <property type="molecule type" value="Genomic_DNA"/>
</dbReference>
<keyword evidence="2" id="KW-0808">Transferase</keyword>
<dbReference type="Pfam" id="PF05050">
    <property type="entry name" value="Methyltransf_21"/>
    <property type="match status" value="1"/>
</dbReference>
<keyword evidence="2" id="KW-0489">Methyltransferase</keyword>
<evidence type="ECO:0000313" key="3">
    <source>
        <dbReference type="Proteomes" id="UP000241158"/>
    </source>
</evidence>
<protein>
    <submittedName>
        <fullName evidence="2">FkbM family methyltransferase</fullName>
    </submittedName>
</protein>
<dbReference type="SUPFAM" id="SSF53335">
    <property type="entry name" value="S-adenosyl-L-methionine-dependent methyltransferases"/>
    <property type="match status" value="1"/>
</dbReference>